<evidence type="ECO:0000313" key="2">
    <source>
        <dbReference type="Proteomes" id="UP000185146"/>
    </source>
</evidence>
<dbReference type="InterPro" id="IPR023562">
    <property type="entry name" value="ClpP/TepA"/>
</dbReference>
<protein>
    <submittedName>
        <fullName evidence="1">Clp protease ClpP</fullName>
    </submittedName>
</protein>
<keyword evidence="1" id="KW-0645">Protease</keyword>
<dbReference type="Gene3D" id="3.90.226.10">
    <property type="entry name" value="2-enoyl-CoA Hydratase, Chain A, domain 1"/>
    <property type="match status" value="1"/>
</dbReference>
<evidence type="ECO:0000313" key="1">
    <source>
        <dbReference type="EMBL" id="APO85283.1"/>
    </source>
</evidence>
<dbReference type="SUPFAM" id="SSF52096">
    <property type="entry name" value="ClpP/crotonase"/>
    <property type="match status" value="1"/>
</dbReference>
<name>A0A1L5PYV2_PSEPU</name>
<dbReference type="GO" id="GO:0006508">
    <property type="term" value="P:proteolysis"/>
    <property type="evidence" value="ECO:0007669"/>
    <property type="project" value="UniProtKB-KW"/>
</dbReference>
<dbReference type="Proteomes" id="UP000185146">
    <property type="component" value="Chromosome"/>
</dbReference>
<sequence length="181" mass="20468">MQPSINILIKQLTYTQYVVPMTRPIGEIDGYGELTQIFANATAKDEVHIQLSSPGGSLETCDYLCRRMDECEATIVVEIGLTCASAASAIALHADEWVIHDSSTMMVHACSYSPGYGKESDVRLSVAYTERVNREWVERTYAGFLTDEEFVDILDNGKDLYFFADDLRERLPKYAKYRAER</sequence>
<keyword evidence="1" id="KW-0378">Hydrolase</keyword>
<accession>A0A1L5PYV2</accession>
<dbReference type="EMBL" id="CP018743">
    <property type="protein sequence ID" value="APO85283.1"/>
    <property type="molecule type" value="Genomic_DNA"/>
</dbReference>
<organism evidence="1 2">
    <name type="scientific">Pseudomonas putida</name>
    <name type="common">Arthrobacter siderocapsulatus</name>
    <dbReference type="NCBI Taxonomy" id="303"/>
    <lineage>
        <taxon>Bacteria</taxon>
        <taxon>Pseudomonadati</taxon>
        <taxon>Pseudomonadota</taxon>
        <taxon>Gammaproteobacteria</taxon>
        <taxon>Pseudomonadales</taxon>
        <taxon>Pseudomonadaceae</taxon>
        <taxon>Pseudomonas</taxon>
    </lineage>
</organism>
<dbReference type="GO" id="GO:0008233">
    <property type="term" value="F:peptidase activity"/>
    <property type="evidence" value="ECO:0007669"/>
    <property type="project" value="UniProtKB-KW"/>
</dbReference>
<proteinExistence type="predicted"/>
<dbReference type="Pfam" id="PF00574">
    <property type="entry name" value="CLP_protease"/>
    <property type="match status" value="1"/>
</dbReference>
<dbReference type="AlphaFoldDB" id="A0A1L5PYV2"/>
<gene>
    <name evidence="1" type="ORF">BL240_01290</name>
</gene>
<reference evidence="1 2" key="1">
    <citation type="submission" date="2016-12" db="EMBL/GenBank/DDBJ databases">
        <title>Draft Genome Sequence of Mercury Resistant Pseudomonas DRA525.</title>
        <authorList>
            <person name="Drace K.M."/>
        </authorList>
    </citation>
    <scope>NUCLEOTIDE SEQUENCE [LARGE SCALE GENOMIC DNA]</scope>
    <source>
        <strain evidence="1 2">DRA525</strain>
    </source>
</reference>
<dbReference type="InterPro" id="IPR029045">
    <property type="entry name" value="ClpP/crotonase-like_dom_sf"/>
</dbReference>